<organism evidence="1 2">
    <name type="scientific">Desulfofustis limnaeus</name>
    <dbReference type="NCBI Taxonomy" id="2740163"/>
    <lineage>
        <taxon>Bacteria</taxon>
        <taxon>Pseudomonadati</taxon>
        <taxon>Thermodesulfobacteriota</taxon>
        <taxon>Desulfobulbia</taxon>
        <taxon>Desulfobulbales</taxon>
        <taxon>Desulfocapsaceae</taxon>
        <taxon>Desulfofustis</taxon>
    </lineage>
</organism>
<evidence type="ECO:0000313" key="1">
    <source>
        <dbReference type="EMBL" id="BDD85827.1"/>
    </source>
</evidence>
<sequence length="86" mass="9233">MGHGNHALFWHTVTASKIASIGDGQAQIADRPVEIINERGSDGPRTRPVVRVLDEPHDHSFSIAEGGMVSHAALSAADHIVRMTQT</sequence>
<accession>A0ABM7W4J8</accession>
<reference evidence="1 2" key="1">
    <citation type="submission" date="2022-01" db="EMBL/GenBank/DDBJ databases">
        <title>Desulfofustis limnae sp. nov., a novel mesophilic sulfate-reducing bacterium isolated from marsh soil.</title>
        <authorList>
            <person name="Watanabe M."/>
            <person name="Takahashi A."/>
            <person name="Kojima H."/>
            <person name="Fukui M."/>
        </authorList>
    </citation>
    <scope>NUCLEOTIDE SEQUENCE [LARGE SCALE GENOMIC DNA]</scope>
    <source>
        <strain evidence="1 2">PPLL</strain>
    </source>
</reference>
<keyword evidence="2" id="KW-1185">Reference proteome</keyword>
<dbReference type="Proteomes" id="UP000830055">
    <property type="component" value="Chromosome"/>
</dbReference>
<protein>
    <submittedName>
        <fullName evidence="1">Uncharacterized protein</fullName>
    </submittedName>
</protein>
<name>A0ABM7W4J8_9BACT</name>
<gene>
    <name evidence="1" type="ORF">DPPLL_01920</name>
</gene>
<proteinExistence type="predicted"/>
<dbReference type="EMBL" id="AP025516">
    <property type="protein sequence ID" value="BDD85827.1"/>
    <property type="molecule type" value="Genomic_DNA"/>
</dbReference>
<evidence type="ECO:0000313" key="2">
    <source>
        <dbReference type="Proteomes" id="UP000830055"/>
    </source>
</evidence>